<keyword evidence="5 7" id="KW-1133">Transmembrane helix</keyword>
<reference evidence="8" key="1">
    <citation type="submission" date="2021-01" db="UniProtKB">
        <authorList>
            <consortium name="EnsemblMetazoa"/>
        </authorList>
    </citation>
    <scope>IDENTIFICATION</scope>
</reference>
<dbReference type="GO" id="GO:0016263">
    <property type="term" value="F:glycoprotein-N-acetylgalactosamine 3-beta-galactosyltransferase activity"/>
    <property type="evidence" value="ECO:0007669"/>
    <property type="project" value="TreeGrafter"/>
</dbReference>
<comment type="subcellular location">
    <subcellularLocation>
        <location evidence="1">Membrane</location>
        <topology evidence="1">Single-pass type II membrane protein</topology>
    </subcellularLocation>
</comment>
<dbReference type="RefSeq" id="XP_022656736.1">
    <property type="nucleotide sequence ID" value="XM_022801001.1"/>
</dbReference>
<dbReference type="Proteomes" id="UP000594260">
    <property type="component" value="Unplaced"/>
</dbReference>
<dbReference type="GO" id="GO:0016020">
    <property type="term" value="C:membrane"/>
    <property type="evidence" value="ECO:0007669"/>
    <property type="project" value="UniProtKB-SubCell"/>
</dbReference>
<sequence length="387" mass="43750">MVQWLQRELWPCRPGRCYCHWGRRYLIFLTGVLLGSLVAFIFFRLIIGQSNQISVTSNHNLTEEHMYIRWLSEEGVTRISSIQRDLYKAGINVSEAQYLFDRVPITCIVFSSNRRQARAVVGTWGRHCNSLDFVANFEDKFVPTTVKVSEDGHLLCRTIREVFLKRFQGKQNRWVFLASDTTFAVIENLRRMVAPLNSSDIHYLGHAVKKWIPRFGSAAPHRPLTVNVARGGIVLSHGAILQLLYTLGPDCSVEEEAELEDSIAVLFSDDIIRPDTRDYMGRSRFLARPLAKLLRTRKISPYDTFSKDSVYTSPMGSFCCSPMAISLAGVDALEMHLWEFIIARMGVGVPASKDRGLDGAPLRDAFVPPVAIEGDESPILPTEPKEL</sequence>
<dbReference type="OMA" id="CTEECIL"/>
<evidence type="ECO:0000256" key="4">
    <source>
        <dbReference type="ARBA" id="ARBA00022968"/>
    </source>
</evidence>
<name>A0A7M7JT09_VARDE</name>
<organism evidence="8 9">
    <name type="scientific">Varroa destructor</name>
    <name type="common">Honeybee mite</name>
    <dbReference type="NCBI Taxonomy" id="109461"/>
    <lineage>
        <taxon>Eukaryota</taxon>
        <taxon>Metazoa</taxon>
        <taxon>Ecdysozoa</taxon>
        <taxon>Arthropoda</taxon>
        <taxon>Chelicerata</taxon>
        <taxon>Arachnida</taxon>
        <taxon>Acari</taxon>
        <taxon>Parasitiformes</taxon>
        <taxon>Mesostigmata</taxon>
        <taxon>Gamasina</taxon>
        <taxon>Dermanyssoidea</taxon>
        <taxon>Varroidae</taxon>
        <taxon>Varroa</taxon>
    </lineage>
</organism>
<keyword evidence="9" id="KW-1185">Reference proteome</keyword>
<evidence type="ECO:0000256" key="3">
    <source>
        <dbReference type="ARBA" id="ARBA00022692"/>
    </source>
</evidence>
<dbReference type="PANTHER" id="PTHR23033:SF49">
    <property type="entry name" value="PUTATIVE-RELATED"/>
    <property type="match status" value="1"/>
</dbReference>
<evidence type="ECO:0000256" key="2">
    <source>
        <dbReference type="ARBA" id="ARBA00006462"/>
    </source>
</evidence>
<proteinExistence type="inferred from homology"/>
<dbReference type="RefSeq" id="XP_022656737.1">
    <property type="nucleotide sequence ID" value="XM_022801002.1"/>
</dbReference>
<evidence type="ECO:0000256" key="7">
    <source>
        <dbReference type="SAM" id="Phobius"/>
    </source>
</evidence>
<keyword evidence="3 7" id="KW-0812">Transmembrane</keyword>
<dbReference type="Gene3D" id="3.90.550.50">
    <property type="match status" value="1"/>
</dbReference>
<keyword evidence="6 7" id="KW-0472">Membrane</keyword>
<dbReference type="EnsemblMetazoa" id="XM_022801001">
    <property type="protein sequence ID" value="XP_022656736"/>
    <property type="gene ID" value="LOC111248546"/>
</dbReference>
<keyword evidence="4" id="KW-0735">Signal-anchor</keyword>
<dbReference type="EnsemblMetazoa" id="XM_022801002">
    <property type="protein sequence ID" value="XP_022656737"/>
    <property type="gene ID" value="LOC111248546"/>
</dbReference>
<feature type="transmembrane region" description="Helical" evidence="7">
    <location>
        <begin position="25"/>
        <end position="47"/>
    </location>
</feature>
<evidence type="ECO:0000313" key="8">
    <source>
        <dbReference type="EnsemblMetazoa" id="XP_022656736"/>
    </source>
</evidence>
<evidence type="ECO:0000256" key="6">
    <source>
        <dbReference type="ARBA" id="ARBA00023136"/>
    </source>
</evidence>
<dbReference type="InterPro" id="IPR026050">
    <property type="entry name" value="C1GALT1/C1GALT1_chp1"/>
</dbReference>
<evidence type="ECO:0000256" key="1">
    <source>
        <dbReference type="ARBA" id="ARBA00004606"/>
    </source>
</evidence>
<protein>
    <submittedName>
        <fullName evidence="8">Uncharacterized protein</fullName>
    </submittedName>
</protein>
<dbReference type="AlphaFoldDB" id="A0A7M7JT09"/>
<dbReference type="PANTHER" id="PTHR23033">
    <property type="entry name" value="BETA1,3-GALACTOSYLTRANSFERASE"/>
    <property type="match status" value="1"/>
</dbReference>
<evidence type="ECO:0000313" key="9">
    <source>
        <dbReference type="Proteomes" id="UP000594260"/>
    </source>
</evidence>
<dbReference type="GeneID" id="111248546"/>
<evidence type="ECO:0000256" key="5">
    <source>
        <dbReference type="ARBA" id="ARBA00022989"/>
    </source>
</evidence>
<comment type="similarity">
    <text evidence="2">Belongs to the glycosyltransferase 31 family. Beta3-Gal-T subfamily.</text>
</comment>
<accession>A0A7M7JT09</accession>